<name>A0A8S1DYD5_9INSE</name>
<dbReference type="PANTHER" id="PTHR24403">
    <property type="entry name" value="ZINC FINGER PROTEIN"/>
    <property type="match status" value="1"/>
</dbReference>
<dbReference type="EMBL" id="CADEPI010000387">
    <property type="protein sequence ID" value="CAB3385034.1"/>
    <property type="molecule type" value="Genomic_DNA"/>
</dbReference>
<organism evidence="8 9">
    <name type="scientific">Cloeon dipterum</name>
    <dbReference type="NCBI Taxonomy" id="197152"/>
    <lineage>
        <taxon>Eukaryota</taxon>
        <taxon>Metazoa</taxon>
        <taxon>Ecdysozoa</taxon>
        <taxon>Arthropoda</taxon>
        <taxon>Hexapoda</taxon>
        <taxon>Insecta</taxon>
        <taxon>Pterygota</taxon>
        <taxon>Palaeoptera</taxon>
        <taxon>Ephemeroptera</taxon>
        <taxon>Pisciforma</taxon>
        <taxon>Baetidae</taxon>
        <taxon>Cloeon</taxon>
    </lineage>
</organism>
<dbReference type="PROSITE" id="PS50808">
    <property type="entry name" value="ZF_BED"/>
    <property type="match status" value="1"/>
</dbReference>
<dbReference type="Proteomes" id="UP000494165">
    <property type="component" value="Unassembled WGS sequence"/>
</dbReference>
<evidence type="ECO:0000256" key="1">
    <source>
        <dbReference type="ARBA" id="ARBA00022723"/>
    </source>
</evidence>
<protein>
    <recommendedName>
        <fullName evidence="10">C2H2-type domain-containing protein</fullName>
    </recommendedName>
</protein>
<dbReference type="Gene3D" id="3.30.160.60">
    <property type="entry name" value="Classic Zinc Finger"/>
    <property type="match status" value="2"/>
</dbReference>
<evidence type="ECO:0000313" key="8">
    <source>
        <dbReference type="EMBL" id="CAB3385034.1"/>
    </source>
</evidence>
<evidence type="ECO:0000256" key="4">
    <source>
        <dbReference type="ARBA" id="ARBA00022833"/>
    </source>
</evidence>
<dbReference type="InterPro" id="IPR013087">
    <property type="entry name" value="Znf_C2H2_type"/>
</dbReference>
<sequence length="552" mass="65772">MSLQKELCLVCERPTADGAVLAVHVDKEKLQTWFLNVCGHEMADEIEDDDLICYFCLWHAEFQWKFDEMADENLVWWNLDLDDAAKELRKKYYEGKLEQCWVQLEKIELPQRADGEERRFVETETLQRRWKCIYCGKRFKYSQTLSEHVKKKHKEAIRCSLHEMSIQKALCFICEFPTADGSVLAFNVDKEKLQTWFLNICGHELAEEIDENDKICYFCLWHAEFQWKFDEMADENLVWWNLDLDDAARELRTNYFEGNVEQCWVQLEKIEIPKSAAGEERRKVEAEIRQRLWKCIYCSVSLPEMSLQKELCLICERPTADGAVLAVHVDKEKLQEWFLNVCGHDLAEEIEDEDLICYFCLWHAEFQWKFDEMADENLVWWNLDLDDAAREQLRKNYFEGKLEQCWVQLEKIELPQRADGEERQIVEAGIRPRQWKCIYCGKRFKYSSDMSKHMKKMHKEAIRSDGAVLAVHVDKEKLQEWILNVCGHDLAVEIGDDDLICYFCLWHAEFQWKFDELTDENLVWWNLDLDLDDAARELRKKYFGEKIKNSGV</sequence>
<evidence type="ECO:0000259" key="6">
    <source>
        <dbReference type="PROSITE" id="PS50157"/>
    </source>
</evidence>
<feature type="domain" description="BED-type" evidence="7">
    <location>
        <begin position="400"/>
        <end position="465"/>
    </location>
</feature>
<dbReference type="PROSITE" id="PS50157">
    <property type="entry name" value="ZINC_FINGER_C2H2_2"/>
    <property type="match status" value="2"/>
</dbReference>
<dbReference type="OrthoDB" id="3561125at2759"/>
<keyword evidence="1" id="KW-0479">Metal-binding</keyword>
<dbReference type="GO" id="GO:0008270">
    <property type="term" value="F:zinc ion binding"/>
    <property type="evidence" value="ECO:0007669"/>
    <property type="project" value="UniProtKB-KW"/>
</dbReference>
<dbReference type="InterPro" id="IPR003656">
    <property type="entry name" value="Znf_BED"/>
</dbReference>
<evidence type="ECO:0000313" key="9">
    <source>
        <dbReference type="Proteomes" id="UP000494165"/>
    </source>
</evidence>
<dbReference type="PROSITE" id="PS00028">
    <property type="entry name" value="ZINC_FINGER_C2H2_1"/>
    <property type="match status" value="2"/>
</dbReference>
<dbReference type="InterPro" id="IPR050688">
    <property type="entry name" value="Zinc_finger/UBP_domain"/>
</dbReference>
<evidence type="ECO:0000256" key="3">
    <source>
        <dbReference type="ARBA" id="ARBA00022771"/>
    </source>
</evidence>
<comment type="caution">
    <text evidence="8">The sequence shown here is derived from an EMBL/GenBank/DDBJ whole genome shotgun (WGS) entry which is preliminary data.</text>
</comment>
<dbReference type="PANTHER" id="PTHR24403:SF67">
    <property type="entry name" value="FI01116P-RELATED"/>
    <property type="match status" value="1"/>
</dbReference>
<dbReference type="InterPro" id="IPR036236">
    <property type="entry name" value="Znf_C2H2_sf"/>
</dbReference>
<evidence type="ECO:0000256" key="5">
    <source>
        <dbReference type="PROSITE-ProRule" id="PRU00042"/>
    </source>
</evidence>
<evidence type="ECO:0000256" key="2">
    <source>
        <dbReference type="ARBA" id="ARBA00022737"/>
    </source>
</evidence>
<dbReference type="Pfam" id="PF02892">
    <property type="entry name" value="zf-BED"/>
    <property type="match status" value="1"/>
</dbReference>
<feature type="domain" description="C2H2-type" evidence="6">
    <location>
        <begin position="435"/>
        <end position="458"/>
    </location>
</feature>
<evidence type="ECO:0000259" key="7">
    <source>
        <dbReference type="PROSITE" id="PS50808"/>
    </source>
</evidence>
<keyword evidence="9" id="KW-1185">Reference proteome</keyword>
<evidence type="ECO:0008006" key="10">
    <source>
        <dbReference type="Google" id="ProtNLM"/>
    </source>
</evidence>
<dbReference type="AlphaFoldDB" id="A0A8S1DYD5"/>
<feature type="domain" description="C2H2-type" evidence="6">
    <location>
        <begin position="130"/>
        <end position="153"/>
    </location>
</feature>
<gene>
    <name evidence="8" type="ORF">CLODIP_2_CD05588</name>
</gene>
<dbReference type="SMART" id="SM00355">
    <property type="entry name" value="ZnF_C2H2"/>
    <property type="match status" value="2"/>
</dbReference>
<keyword evidence="2" id="KW-0677">Repeat</keyword>
<dbReference type="GO" id="GO:0010468">
    <property type="term" value="P:regulation of gene expression"/>
    <property type="evidence" value="ECO:0007669"/>
    <property type="project" value="TreeGrafter"/>
</dbReference>
<dbReference type="SUPFAM" id="SSF57667">
    <property type="entry name" value="beta-beta-alpha zinc fingers"/>
    <property type="match status" value="2"/>
</dbReference>
<accession>A0A8S1DYD5</accession>
<keyword evidence="4" id="KW-0862">Zinc</keyword>
<dbReference type="GO" id="GO:0005634">
    <property type="term" value="C:nucleus"/>
    <property type="evidence" value="ECO:0007669"/>
    <property type="project" value="TreeGrafter"/>
</dbReference>
<proteinExistence type="predicted"/>
<keyword evidence="3 5" id="KW-0863">Zinc-finger</keyword>
<reference evidence="8 9" key="1">
    <citation type="submission" date="2020-04" db="EMBL/GenBank/DDBJ databases">
        <authorList>
            <person name="Alioto T."/>
            <person name="Alioto T."/>
            <person name="Gomez Garrido J."/>
        </authorList>
    </citation>
    <scope>NUCLEOTIDE SEQUENCE [LARGE SCALE GENOMIC DNA]</scope>
</reference>
<dbReference type="GO" id="GO:0003677">
    <property type="term" value="F:DNA binding"/>
    <property type="evidence" value="ECO:0007669"/>
    <property type="project" value="InterPro"/>
</dbReference>